<reference evidence="7" key="1">
    <citation type="journal article" date="2021" name="Front. Microbiol.">
        <title>Comprehensive Comparative Genomics and Phenotyping of Methylobacterium Species.</title>
        <authorList>
            <person name="Alessa O."/>
            <person name="Ogura Y."/>
            <person name="Fujitani Y."/>
            <person name="Takami H."/>
            <person name="Hayashi T."/>
            <person name="Sahin N."/>
            <person name="Tani A."/>
        </authorList>
    </citation>
    <scope>NUCLEOTIDE SEQUENCE</scope>
    <source>
        <strain evidence="7">DSM 14458</strain>
    </source>
</reference>
<name>A0ABQ4UXF8_9HYPH</name>
<keyword evidence="4" id="KW-0472">Membrane</keyword>
<reference evidence="7" key="2">
    <citation type="submission" date="2021-08" db="EMBL/GenBank/DDBJ databases">
        <authorList>
            <person name="Tani A."/>
            <person name="Ola A."/>
            <person name="Ogura Y."/>
            <person name="Katsura K."/>
            <person name="Hayashi T."/>
        </authorList>
    </citation>
    <scope>NUCLEOTIDE SEQUENCE</scope>
    <source>
        <strain evidence="7">DSM 14458</strain>
    </source>
</reference>
<dbReference type="Proteomes" id="UP001055093">
    <property type="component" value="Unassembled WGS sequence"/>
</dbReference>
<keyword evidence="8" id="KW-1185">Reference proteome</keyword>
<sequence>MGSGSGTRRGISLKTTLAGLFALMAAIACGQGILSTIKLSGIRYEANEVSTNWLPSMTALAGLRSEIDQVRILQYRYITASADPQRRATHRTDYLASLGAVSTARNRYEPLISSEEERSVYAPFLRLWEQYLVMNRPIESLVEAGKFDEALTVLVAAENIRTYAAMREVIMQDVLLNERGAKHSAAVSVAEAEAASVASYVAMALAVAVAVAASMMAMLRIARPITAMTAAMDRLASGDATAVTPYQERRDEIGAMAAAVQVFKDNLIRSRALEEESALARAGAEAQRKAATLAMADGFERAVSGIVASVGAAATQLQATARSMAGTASQTAGQSTSVAAAAEEAAANVGTVAAAAEELGASVQEIGRQVDGSALLAGSAVTEASETAVLVQELSGAATRIGDVVAMISTIAGQTNLLALNATIEAARAGDAGRGFAVVAAEVKELANQTARATDEISNQIGRIQDSTGRAVGAIDGITDRIRQISGVATSIAAAVEQQGAATQEIVRNVAQAAAGTGEVTANIVTVAQAAERTGTAANEVLGAASGLSQQSEHLRTEVQRFLDTVRAA</sequence>
<dbReference type="InterPro" id="IPR024478">
    <property type="entry name" value="HlyB_4HB_MCP"/>
</dbReference>
<feature type="transmembrane region" description="Helical" evidence="4">
    <location>
        <begin position="197"/>
        <end position="219"/>
    </location>
</feature>
<dbReference type="SMART" id="SM00283">
    <property type="entry name" value="MA"/>
    <property type="match status" value="1"/>
</dbReference>
<organism evidence="7 8">
    <name type="scientific">Methylorubrum suomiense</name>
    <dbReference type="NCBI Taxonomy" id="144191"/>
    <lineage>
        <taxon>Bacteria</taxon>
        <taxon>Pseudomonadati</taxon>
        <taxon>Pseudomonadota</taxon>
        <taxon>Alphaproteobacteria</taxon>
        <taxon>Hyphomicrobiales</taxon>
        <taxon>Methylobacteriaceae</taxon>
        <taxon>Methylorubrum</taxon>
    </lineage>
</organism>
<proteinExistence type="inferred from homology"/>
<feature type="domain" description="Methyl-accepting transducer" evidence="5">
    <location>
        <begin position="313"/>
        <end position="549"/>
    </location>
</feature>
<dbReference type="PRINTS" id="PR00260">
    <property type="entry name" value="CHEMTRNSDUCR"/>
</dbReference>
<comment type="caution">
    <text evidence="7">The sequence shown here is derived from an EMBL/GenBank/DDBJ whole genome shotgun (WGS) entry which is preliminary data.</text>
</comment>
<accession>A0ABQ4UXF8</accession>
<evidence type="ECO:0000259" key="5">
    <source>
        <dbReference type="PROSITE" id="PS50111"/>
    </source>
</evidence>
<gene>
    <name evidence="7" type="ORF">BGCPKDLD_2696</name>
</gene>
<dbReference type="PROSITE" id="PS50111">
    <property type="entry name" value="CHEMOTAXIS_TRANSDUC_2"/>
    <property type="match status" value="1"/>
</dbReference>
<dbReference type="PANTHER" id="PTHR32089">
    <property type="entry name" value="METHYL-ACCEPTING CHEMOTAXIS PROTEIN MCPB"/>
    <property type="match status" value="1"/>
</dbReference>
<dbReference type="EMBL" id="BPRE01000007">
    <property type="protein sequence ID" value="GJE76104.1"/>
    <property type="molecule type" value="Genomic_DNA"/>
</dbReference>
<protein>
    <recommendedName>
        <fullName evidence="9">Methyl-accepting chemotaxis protein</fullName>
    </recommendedName>
</protein>
<evidence type="ECO:0000256" key="2">
    <source>
        <dbReference type="ARBA" id="ARBA00029447"/>
    </source>
</evidence>
<dbReference type="Gene3D" id="1.10.287.950">
    <property type="entry name" value="Methyl-accepting chemotaxis protein"/>
    <property type="match status" value="1"/>
</dbReference>
<evidence type="ECO:0000313" key="7">
    <source>
        <dbReference type="EMBL" id="GJE76104.1"/>
    </source>
</evidence>
<dbReference type="RefSeq" id="WP_137830061.1">
    <property type="nucleotide sequence ID" value="NZ_BPRE01000007.1"/>
</dbReference>
<evidence type="ECO:0008006" key="9">
    <source>
        <dbReference type="Google" id="ProtNLM"/>
    </source>
</evidence>
<feature type="domain" description="HAMP" evidence="6">
    <location>
        <begin position="219"/>
        <end position="272"/>
    </location>
</feature>
<dbReference type="PROSITE" id="PS50885">
    <property type="entry name" value="HAMP"/>
    <property type="match status" value="1"/>
</dbReference>
<dbReference type="Pfam" id="PF12729">
    <property type="entry name" value="4HB_MCP_1"/>
    <property type="match status" value="1"/>
</dbReference>
<evidence type="ECO:0000313" key="8">
    <source>
        <dbReference type="Proteomes" id="UP001055093"/>
    </source>
</evidence>
<dbReference type="Pfam" id="PF00672">
    <property type="entry name" value="HAMP"/>
    <property type="match status" value="1"/>
</dbReference>
<dbReference type="SUPFAM" id="SSF58104">
    <property type="entry name" value="Methyl-accepting chemotaxis protein (MCP) signaling domain"/>
    <property type="match status" value="1"/>
</dbReference>
<dbReference type="SMART" id="SM00304">
    <property type="entry name" value="HAMP"/>
    <property type="match status" value="1"/>
</dbReference>
<comment type="similarity">
    <text evidence="2">Belongs to the methyl-accepting chemotaxis (MCP) protein family.</text>
</comment>
<keyword evidence="1 3" id="KW-0807">Transducer</keyword>
<keyword evidence="4" id="KW-1133">Transmembrane helix</keyword>
<dbReference type="PANTHER" id="PTHR32089:SF112">
    <property type="entry name" value="LYSOZYME-LIKE PROTEIN-RELATED"/>
    <property type="match status" value="1"/>
</dbReference>
<dbReference type="Pfam" id="PF00015">
    <property type="entry name" value="MCPsignal"/>
    <property type="match status" value="1"/>
</dbReference>
<evidence type="ECO:0000256" key="1">
    <source>
        <dbReference type="ARBA" id="ARBA00023224"/>
    </source>
</evidence>
<dbReference type="InterPro" id="IPR004089">
    <property type="entry name" value="MCPsignal_dom"/>
</dbReference>
<dbReference type="InterPro" id="IPR003660">
    <property type="entry name" value="HAMP_dom"/>
</dbReference>
<dbReference type="CDD" id="cd06225">
    <property type="entry name" value="HAMP"/>
    <property type="match status" value="1"/>
</dbReference>
<dbReference type="InterPro" id="IPR004090">
    <property type="entry name" value="Chemotax_Me-accpt_rcpt"/>
</dbReference>
<evidence type="ECO:0000259" key="6">
    <source>
        <dbReference type="PROSITE" id="PS50885"/>
    </source>
</evidence>
<evidence type="ECO:0000256" key="4">
    <source>
        <dbReference type="SAM" id="Phobius"/>
    </source>
</evidence>
<evidence type="ECO:0000256" key="3">
    <source>
        <dbReference type="PROSITE-ProRule" id="PRU00284"/>
    </source>
</evidence>
<keyword evidence="4" id="KW-0812">Transmembrane</keyword>
<dbReference type="Gene3D" id="1.10.8.500">
    <property type="entry name" value="HAMP domain in histidine kinase"/>
    <property type="match status" value="1"/>
</dbReference>